<reference evidence="2" key="2">
    <citation type="journal article" date="2023" name="Plants (Basel)">
        <title>Annotation of the Turnera subulata (Passifloraceae) Draft Genome Reveals the S-Locus Evolved after the Divergence of Turneroideae from Passifloroideae in a Stepwise Manner.</title>
        <authorList>
            <person name="Henning P.M."/>
            <person name="Roalson E.H."/>
            <person name="Mir W."/>
            <person name="McCubbin A.G."/>
            <person name="Shore J.S."/>
        </authorList>
    </citation>
    <scope>NUCLEOTIDE SEQUENCE</scope>
    <source>
        <strain evidence="2">F60SS</strain>
    </source>
</reference>
<dbReference type="EMBL" id="JAKUCV010004714">
    <property type="protein sequence ID" value="KAJ4834376.1"/>
    <property type="molecule type" value="Genomic_DNA"/>
</dbReference>
<dbReference type="Proteomes" id="UP001141552">
    <property type="component" value="Unassembled WGS sequence"/>
</dbReference>
<dbReference type="InterPro" id="IPR036047">
    <property type="entry name" value="F-box-like_dom_sf"/>
</dbReference>
<protein>
    <recommendedName>
        <fullName evidence="1">F-box domain-containing protein</fullName>
    </recommendedName>
</protein>
<dbReference type="NCBIfam" id="TIGR01640">
    <property type="entry name" value="F_box_assoc_1"/>
    <property type="match status" value="1"/>
</dbReference>
<dbReference type="SUPFAM" id="SSF81383">
    <property type="entry name" value="F-box domain"/>
    <property type="match status" value="1"/>
</dbReference>
<dbReference type="InterPro" id="IPR017451">
    <property type="entry name" value="F-box-assoc_interact_dom"/>
</dbReference>
<proteinExistence type="predicted"/>
<evidence type="ECO:0000259" key="1">
    <source>
        <dbReference type="SMART" id="SM00256"/>
    </source>
</evidence>
<sequence>MAKRPCKLVLPLEDLDADTIREIMVRLPVKSLLRFKCVSNEWNTLIRQPDFIACHLNRAISESKEEKGHVFIFQDRIGKFYCIKYFEGSSADEGRVVIREPRWRPGFLRVRSCCDGLLLLTLQAPRRPTSALVWNPAISEFIDIPAPPSAHNPTAIWGMGYDALGHDYKVVRAPSEYKDPSRQAEVFSLKTKVWKTIDYPGGCWYYISMKKPVTANRNPHWIASIWGRDDRVVLCFDASEEKFVEVCTPAEAKSDCVRNFGIIHIFSVKGCLGMSTCSKWKVSIWLMKEYGVHESWEKLYTIQIQPWNRIYVLHRPVGITESGSVLFNHPEEVLGLYDVEGEFARNTFDRGEISLGGEVELIPYFQSLVSPKFAN</sequence>
<name>A0A9Q0J9G1_9ROSI</name>
<reference evidence="2" key="1">
    <citation type="submission" date="2022-02" db="EMBL/GenBank/DDBJ databases">
        <authorList>
            <person name="Henning P.M."/>
            <person name="McCubbin A.G."/>
            <person name="Shore J.S."/>
        </authorList>
    </citation>
    <scope>NUCLEOTIDE SEQUENCE</scope>
    <source>
        <strain evidence="2">F60SS</strain>
        <tissue evidence="2">Leaves</tissue>
    </source>
</reference>
<dbReference type="PANTHER" id="PTHR31672">
    <property type="entry name" value="BNACNNG10540D PROTEIN"/>
    <property type="match status" value="1"/>
</dbReference>
<dbReference type="Pfam" id="PF00646">
    <property type="entry name" value="F-box"/>
    <property type="match status" value="1"/>
</dbReference>
<dbReference type="InterPro" id="IPR001810">
    <property type="entry name" value="F-box_dom"/>
</dbReference>
<comment type="caution">
    <text evidence="2">The sequence shown here is derived from an EMBL/GenBank/DDBJ whole genome shotgun (WGS) entry which is preliminary data.</text>
</comment>
<evidence type="ECO:0000313" key="3">
    <source>
        <dbReference type="Proteomes" id="UP001141552"/>
    </source>
</evidence>
<keyword evidence="3" id="KW-1185">Reference proteome</keyword>
<dbReference type="InterPro" id="IPR050796">
    <property type="entry name" value="SCF_F-box_component"/>
</dbReference>
<dbReference type="AlphaFoldDB" id="A0A9Q0J9G1"/>
<evidence type="ECO:0000313" key="2">
    <source>
        <dbReference type="EMBL" id="KAJ4834376.1"/>
    </source>
</evidence>
<organism evidence="2 3">
    <name type="scientific">Turnera subulata</name>
    <dbReference type="NCBI Taxonomy" id="218843"/>
    <lineage>
        <taxon>Eukaryota</taxon>
        <taxon>Viridiplantae</taxon>
        <taxon>Streptophyta</taxon>
        <taxon>Embryophyta</taxon>
        <taxon>Tracheophyta</taxon>
        <taxon>Spermatophyta</taxon>
        <taxon>Magnoliopsida</taxon>
        <taxon>eudicotyledons</taxon>
        <taxon>Gunneridae</taxon>
        <taxon>Pentapetalae</taxon>
        <taxon>rosids</taxon>
        <taxon>fabids</taxon>
        <taxon>Malpighiales</taxon>
        <taxon>Passifloraceae</taxon>
        <taxon>Turnera</taxon>
    </lineage>
</organism>
<dbReference type="OrthoDB" id="851733at2759"/>
<accession>A0A9Q0J9G1</accession>
<gene>
    <name evidence="2" type="ORF">Tsubulata_041186</name>
</gene>
<dbReference type="Pfam" id="PF07734">
    <property type="entry name" value="FBA_1"/>
    <property type="match status" value="1"/>
</dbReference>
<dbReference type="SMART" id="SM00256">
    <property type="entry name" value="FBOX"/>
    <property type="match status" value="1"/>
</dbReference>
<dbReference type="PANTHER" id="PTHR31672:SF13">
    <property type="entry name" value="F-BOX PROTEIN CPR30-LIKE"/>
    <property type="match status" value="1"/>
</dbReference>
<feature type="domain" description="F-box" evidence="1">
    <location>
        <begin position="15"/>
        <end position="55"/>
    </location>
</feature>
<dbReference type="InterPro" id="IPR006527">
    <property type="entry name" value="F-box-assoc_dom_typ1"/>
</dbReference>